<evidence type="ECO:0000313" key="3">
    <source>
        <dbReference type="EMBL" id="KAK3923454.1"/>
    </source>
</evidence>
<dbReference type="GO" id="GO:0010468">
    <property type="term" value="P:regulation of gene expression"/>
    <property type="evidence" value="ECO:0007669"/>
    <property type="project" value="TreeGrafter"/>
</dbReference>
<dbReference type="PANTHER" id="PTHR10694:SF7">
    <property type="entry name" value="[HISTONE H3]-TRIMETHYL-L-LYSINE(9) DEMETHYLASE"/>
    <property type="match status" value="1"/>
</dbReference>
<dbReference type="GO" id="GO:0051864">
    <property type="term" value="F:histone H3K36 demethylase activity"/>
    <property type="evidence" value="ECO:0007669"/>
    <property type="project" value="TreeGrafter"/>
</dbReference>
<comment type="caution">
    <text evidence="3">The sequence shown here is derived from an EMBL/GenBank/DDBJ whole genome shotgun (WGS) entry which is preliminary data.</text>
</comment>
<proteinExistence type="predicted"/>
<feature type="region of interest" description="Disordered" evidence="1">
    <location>
        <begin position="466"/>
        <end position="487"/>
    </location>
</feature>
<dbReference type="EMBL" id="JAHWGI010001147">
    <property type="protein sequence ID" value="KAK3923454.1"/>
    <property type="molecule type" value="Genomic_DNA"/>
</dbReference>
<accession>A0AAE1HLD2</accession>
<feature type="domain" description="JmjC" evidence="2">
    <location>
        <begin position="272"/>
        <end position="428"/>
    </location>
</feature>
<dbReference type="PROSITE" id="PS51184">
    <property type="entry name" value="JMJC"/>
    <property type="match status" value="1"/>
</dbReference>
<feature type="compositionally biased region" description="Basic and acidic residues" evidence="1">
    <location>
        <begin position="466"/>
        <end position="478"/>
    </location>
</feature>
<keyword evidence="4" id="KW-1185">Reference proteome</keyword>
<dbReference type="GO" id="GO:0032454">
    <property type="term" value="F:histone H3K9 demethylase activity"/>
    <property type="evidence" value="ECO:0007669"/>
    <property type="project" value="TreeGrafter"/>
</dbReference>
<dbReference type="AlphaFoldDB" id="A0AAE1HLD2"/>
<protein>
    <submittedName>
        <fullName evidence="3">Lysine-specific demethylase 4E</fullName>
    </submittedName>
</protein>
<dbReference type="Gene3D" id="2.60.120.650">
    <property type="entry name" value="Cupin"/>
    <property type="match status" value="1"/>
</dbReference>
<evidence type="ECO:0000259" key="2">
    <source>
        <dbReference type="PROSITE" id="PS51184"/>
    </source>
</evidence>
<dbReference type="SUPFAM" id="SSF51197">
    <property type="entry name" value="Clavaminate synthase-like"/>
    <property type="match status" value="1"/>
</dbReference>
<dbReference type="Proteomes" id="UP001219518">
    <property type="component" value="Unassembled WGS sequence"/>
</dbReference>
<reference evidence="3" key="2">
    <citation type="journal article" date="2023" name="BMC Genomics">
        <title>Pest status, molecular evolution, and epigenetic factors derived from the genome assembly of Frankliniella fusca, a thysanopteran phytovirus vector.</title>
        <authorList>
            <person name="Catto M.A."/>
            <person name="Labadie P.E."/>
            <person name="Jacobson A.L."/>
            <person name="Kennedy G.G."/>
            <person name="Srinivasan R."/>
            <person name="Hunt B.G."/>
        </authorList>
    </citation>
    <scope>NUCLEOTIDE SEQUENCE</scope>
    <source>
        <strain evidence="3">PL_HMW_Pooled</strain>
    </source>
</reference>
<dbReference type="GO" id="GO:0000785">
    <property type="term" value="C:chromatin"/>
    <property type="evidence" value="ECO:0007669"/>
    <property type="project" value="TreeGrafter"/>
</dbReference>
<dbReference type="Pfam" id="PF02373">
    <property type="entry name" value="JmjC"/>
    <property type="match status" value="1"/>
</dbReference>
<dbReference type="PANTHER" id="PTHR10694">
    <property type="entry name" value="LYSINE-SPECIFIC DEMETHYLASE"/>
    <property type="match status" value="1"/>
</dbReference>
<evidence type="ECO:0000313" key="4">
    <source>
        <dbReference type="Proteomes" id="UP001219518"/>
    </source>
</evidence>
<reference evidence="3" key="1">
    <citation type="submission" date="2021-07" db="EMBL/GenBank/DDBJ databases">
        <authorList>
            <person name="Catto M.A."/>
            <person name="Jacobson A."/>
            <person name="Kennedy G."/>
            <person name="Labadie P."/>
            <person name="Hunt B.G."/>
            <person name="Srinivasan R."/>
        </authorList>
    </citation>
    <scope>NUCLEOTIDE SEQUENCE</scope>
    <source>
        <strain evidence="3">PL_HMW_Pooled</strain>
        <tissue evidence="3">Head</tissue>
    </source>
</reference>
<evidence type="ECO:0000256" key="1">
    <source>
        <dbReference type="SAM" id="MobiDB-lite"/>
    </source>
</evidence>
<name>A0AAE1HLD2_9NEOP</name>
<dbReference type="SMART" id="SM00558">
    <property type="entry name" value="JmjC"/>
    <property type="match status" value="1"/>
</dbReference>
<gene>
    <name evidence="3" type="ORF">KUF71_001862</name>
</gene>
<dbReference type="GO" id="GO:0005634">
    <property type="term" value="C:nucleus"/>
    <property type="evidence" value="ECO:0007669"/>
    <property type="project" value="TreeGrafter"/>
</dbReference>
<sequence>MEKDNHYSSLETDNFDSPSFYVEDETHVFNVTDKDLSQFIKTIENIESRGYVGDQGMYKLKVSEASRAEGSGHQQVLNILKPHLKGKCVLQELRKYPLCDCLGYRAISGKNVFTSKFATEMALLSVYSSPETCCLQILQLSGSPKAVVDHWFDEARTFCVETRSARSELISHDEEGQGRLLENGKKLKVQYDQLLTSASSIAECRKKKEIHKYCSCEDCFVQSDPEDESDGLTCKSTVTPISNSALSKFPKYAMGIQLNPNKAEIKVTKSFSLSNLVSVLDLLPKVYRGLQIPHFYVGQVHSCFAAHTEDGALYAANYLHLGFPKIWVAVSAKYSDKVREALTSLKMDLNHTSCSNSLNHKYYILTLNFFDNLRVPYQITAQHEGEIVILKPDTLHFGFNTGPNVAEAVNFGTVNWIPVGVKSMKWRCRCFGDESIHLDMKPLVAAFFPQMLKSLCEYSVGKLQNEDDAKEKEEESSKSDSPQTVTARNMKTFECPVPECKSAYRDHRRRLVEHVRAQHPDSAIALLNQIETLYPTKVCASSTATMCEVCTSLIRGSSTHLEKHYKRQLNNAKLNLKTKEDYAQALERLQQSVKRRKKVVKANDNPEYYSS</sequence>
<dbReference type="InterPro" id="IPR003347">
    <property type="entry name" value="JmjC_dom"/>
</dbReference>
<organism evidence="3 4">
    <name type="scientific">Frankliniella fusca</name>
    <dbReference type="NCBI Taxonomy" id="407009"/>
    <lineage>
        <taxon>Eukaryota</taxon>
        <taxon>Metazoa</taxon>
        <taxon>Ecdysozoa</taxon>
        <taxon>Arthropoda</taxon>
        <taxon>Hexapoda</taxon>
        <taxon>Insecta</taxon>
        <taxon>Pterygota</taxon>
        <taxon>Neoptera</taxon>
        <taxon>Paraneoptera</taxon>
        <taxon>Thysanoptera</taxon>
        <taxon>Terebrantia</taxon>
        <taxon>Thripoidea</taxon>
        <taxon>Thripidae</taxon>
        <taxon>Frankliniella</taxon>
    </lineage>
</organism>